<dbReference type="Proteomes" id="UP000013525">
    <property type="component" value="Unassembled WGS sequence"/>
</dbReference>
<reference evidence="1 2" key="1">
    <citation type="journal article" date="2013" name="Genome Announc.">
        <title>Draft Genome Sequence of Rhodococcus rhodnii Strain LMG5362, a Symbiont of Rhodnius prolixus (Hemiptera, Reduviidae, Triatominae), the Principle Vector of Trypanosoma cruzi.</title>
        <authorList>
            <person name="Pachebat J.A."/>
            <person name="van Keulen G."/>
            <person name="Whitten M.M."/>
            <person name="Girdwood S."/>
            <person name="Del Sol R."/>
            <person name="Dyson P.J."/>
            <person name="Facey P.D."/>
        </authorList>
    </citation>
    <scope>NUCLEOTIDE SEQUENCE [LARGE SCALE GENOMIC DNA]</scope>
    <source>
        <strain evidence="1 2">LMG 5362</strain>
    </source>
</reference>
<name>R7WGY8_9NOCA</name>
<gene>
    <name evidence="1" type="ORF">Rrhod_4331</name>
</gene>
<dbReference type="EMBL" id="APMY01000132">
    <property type="protein sequence ID" value="EOM74333.1"/>
    <property type="molecule type" value="Genomic_DNA"/>
</dbReference>
<accession>R7WGY8</accession>
<organism evidence="1 2">
    <name type="scientific">Rhodococcus rhodnii LMG 5362</name>
    <dbReference type="NCBI Taxonomy" id="1273125"/>
    <lineage>
        <taxon>Bacteria</taxon>
        <taxon>Bacillati</taxon>
        <taxon>Actinomycetota</taxon>
        <taxon>Actinomycetes</taxon>
        <taxon>Mycobacteriales</taxon>
        <taxon>Nocardiaceae</taxon>
        <taxon>Rhodococcus</taxon>
    </lineage>
</organism>
<dbReference type="AlphaFoldDB" id="R7WGY8"/>
<evidence type="ECO:0000313" key="1">
    <source>
        <dbReference type="EMBL" id="EOM74333.1"/>
    </source>
</evidence>
<proteinExistence type="predicted"/>
<keyword evidence="2" id="KW-1185">Reference proteome</keyword>
<comment type="caution">
    <text evidence="1">The sequence shown here is derived from an EMBL/GenBank/DDBJ whole genome shotgun (WGS) entry which is preliminary data.</text>
</comment>
<protein>
    <submittedName>
        <fullName evidence="1">Uncharacterized protein</fullName>
    </submittedName>
</protein>
<evidence type="ECO:0000313" key="2">
    <source>
        <dbReference type="Proteomes" id="UP000013525"/>
    </source>
</evidence>
<sequence length="32" mass="3482">MSITDVGRAELRAGAEQWVDLHRAISAVLTTN</sequence>